<comment type="pathway">
    <text evidence="2 9">Polyol metabolism; (R,R)-butane-2,3-diol biosynthesis; (R,R)-butane-2,3-diol from pyruvate: step 2/3.</text>
</comment>
<dbReference type="Proteomes" id="UP000325755">
    <property type="component" value="Chromosome"/>
</dbReference>
<gene>
    <name evidence="10" type="primary">budA</name>
    <name evidence="10" type="ORF">F6R98_00080</name>
</gene>
<name>A0A5Q0BGA7_9GAMM</name>
<dbReference type="RefSeq" id="WP_153247181.1">
    <property type="nucleotide sequence ID" value="NZ_CP044205.1"/>
</dbReference>
<dbReference type="Gene3D" id="3.30.1330.80">
    <property type="entry name" value="Hypothetical protein, similar to alpha- acetolactate decarboxylase, domain 2"/>
    <property type="match status" value="2"/>
</dbReference>
<sequence length="274" mass="30133">MHELNCKISGALEQALLERQKLTGETAGHIVRAALADYLQVGHSTLFQISSINALVEGIYQGEISVDQLKEHGDFGLGTFDSLDGEMVALDGHFHQVTADGKVREVPGDVGTPFAVVTFFQPGNHTDFLRCASYADLQAQIDELRHSDNTFYAIRVDGCFDFVRTRAMHRTADGVPLVEAAAHQPEFEYSAISGSVVGFWSPSYVSTLNVPGYHLHFISEDRSAGGHVLELSGSDLKLRIEEETALRLALPENEAFLRADLTRDVTEDLDKAER</sequence>
<comment type="similarity">
    <text evidence="3 9">Belongs to the alpha-acetolactate decarboxylase family.</text>
</comment>
<accession>A0A5Q0BGA7</accession>
<keyword evidence="7 9" id="KW-0005">Acetoin biosynthesis</keyword>
<dbReference type="CDD" id="cd17299">
    <property type="entry name" value="acetolactate_decarboxylase"/>
    <property type="match status" value="1"/>
</dbReference>
<dbReference type="EC" id="4.1.1.5" evidence="4 9"/>
<proteinExistence type="inferred from homology"/>
<dbReference type="EMBL" id="CP044205">
    <property type="protein sequence ID" value="QFY41204.1"/>
    <property type="molecule type" value="Genomic_DNA"/>
</dbReference>
<keyword evidence="6 9" id="KW-0210">Decarboxylase</keyword>
<dbReference type="SUPFAM" id="SSF117856">
    <property type="entry name" value="AF0104/ALDC/Ptd012-like"/>
    <property type="match status" value="1"/>
</dbReference>
<dbReference type="NCBIfam" id="TIGR01252">
    <property type="entry name" value="acetolac_decarb"/>
    <property type="match status" value="1"/>
</dbReference>
<dbReference type="Pfam" id="PF03306">
    <property type="entry name" value="AAL_decarboxy"/>
    <property type="match status" value="1"/>
</dbReference>
<dbReference type="KEGG" id="mmob:F6R98_00080"/>
<organism evidence="10 11">
    <name type="scientific">Candidatus Methylospira mobilis</name>
    <dbReference type="NCBI Taxonomy" id="1808979"/>
    <lineage>
        <taxon>Bacteria</taxon>
        <taxon>Pseudomonadati</taxon>
        <taxon>Pseudomonadota</taxon>
        <taxon>Gammaproteobacteria</taxon>
        <taxon>Methylococcales</taxon>
        <taxon>Methylococcaceae</taxon>
        <taxon>Candidatus Methylospira</taxon>
    </lineage>
</organism>
<keyword evidence="11" id="KW-1185">Reference proteome</keyword>
<dbReference type="GO" id="GO:0047605">
    <property type="term" value="F:acetolactate decarboxylase activity"/>
    <property type="evidence" value="ECO:0007669"/>
    <property type="project" value="UniProtKB-UniRule"/>
</dbReference>
<dbReference type="UniPathway" id="UPA00626">
    <property type="reaction ID" value="UER00678"/>
</dbReference>
<reference evidence="10 11" key="1">
    <citation type="submission" date="2019-09" db="EMBL/GenBank/DDBJ databases">
        <title>Ecophysiology of the spiral-shaped methanotroph Methylospira mobilis as revealed by the complete genome sequence.</title>
        <authorList>
            <person name="Oshkin I.Y."/>
            <person name="Dedysh S.N."/>
            <person name="Miroshnikov K."/>
            <person name="Danilova O.V."/>
            <person name="Hakobyan A."/>
            <person name="Liesack W."/>
        </authorList>
    </citation>
    <scope>NUCLEOTIDE SEQUENCE [LARGE SCALE GENOMIC DNA]</scope>
    <source>
        <strain evidence="10 11">Shm1</strain>
    </source>
</reference>
<dbReference type="GO" id="GO:0045151">
    <property type="term" value="P:acetoin biosynthetic process"/>
    <property type="evidence" value="ECO:0007669"/>
    <property type="project" value="UniProtKB-UniRule"/>
</dbReference>
<evidence type="ECO:0000256" key="6">
    <source>
        <dbReference type="ARBA" id="ARBA00022793"/>
    </source>
</evidence>
<evidence type="ECO:0000256" key="8">
    <source>
        <dbReference type="ARBA" id="ARBA00023239"/>
    </source>
</evidence>
<evidence type="ECO:0000256" key="9">
    <source>
        <dbReference type="PIRNR" id="PIRNR001332"/>
    </source>
</evidence>
<evidence type="ECO:0000256" key="2">
    <source>
        <dbReference type="ARBA" id="ARBA00005170"/>
    </source>
</evidence>
<evidence type="ECO:0000256" key="3">
    <source>
        <dbReference type="ARBA" id="ARBA00007106"/>
    </source>
</evidence>
<evidence type="ECO:0000256" key="4">
    <source>
        <dbReference type="ARBA" id="ARBA00013204"/>
    </source>
</evidence>
<dbReference type="InterPro" id="IPR005128">
    <property type="entry name" value="Acetolactate_a_deCO2ase"/>
</dbReference>
<evidence type="ECO:0000256" key="5">
    <source>
        <dbReference type="ARBA" id="ARBA00020164"/>
    </source>
</evidence>
<evidence type="ECO:0000256" key="1">
    <source>
        <dbReference type="ARBA" id="ARBA00001784"/>
    </source>
</evidence>
<dbReference type="PANTHER" id="PTHR35524">
    <property type="entry name" value="ALPHA-ACETOLACTATE DECARBOXYLASE"/>
    <property type="match status" value="1"/>
</dbReference>
<dbReference type="OrthoDB" id="8612680at2"/>
<keyword evidence="8 9" id="KW-0456">Lyase</keyword>
<comment type="catalytic activity">
    <reaction evidence="1 9">
        <text>(2S)-2-acetolactate + H(+) = (R)-acetoin + CO2</text>
        <dbReference type="Rhea" id="RHEA:21580"/>
        <dbReference type="ChEBI" id="CHEBI:15378"/>
        <dbReference type="ChEBI" id="CHEBI:15686"/>
        <dbReference type="ChEBI" id="CHEBI:16526"/>
        <dbReference type="ChEBI" id="CHEBI:58476"/>
        <dbReference type="EC" id="4.1.1.5"/>
    </reaction>
</comment>
<dbReference type="AlphaFoldDB" id="A0A5Q0BGA7"/>
<evidence type="ECO:0000256" key="7">
    <source>
        <dbReference type="ARBA" id="ARBA00023061"/>
    </source>
</evidence>
<protein>
    <recommendedName>
        <fullName evidence="5 9">Alpha-acetolactate decarboxylase</fullName>
        <ecNumber evidence="4 9">4.1.1.5</ecNumber>
    </recommendedName>
</protein>
<dbReference type="PIRSF" id="PIRSF001332">
    <property type="entry name" value="Acetolac_decarb"/>
    <property type="match status" value="1"/>
</dbReference>
<dbReference type="PANTHER" id="PTHR35524:SF1">
    <property type="entry name" value="ALPHA-ACETOLACTATE DECARBOXYLASE"/>
    <property type="match status" value="1"/>
</dbReference>
<evidence type="ECO:0000313" key="11">
    <source>
        <dbReference type="Proteomes" id="UP000325755"/>
    </source>
</evidence>
<evidence type="ECO:0000313" key="10">
    <source>
        <dbReference type="EMBL" id="QFY41204.1"/>
    </source>
</evidence>
<dbReference type="InParanoid" id="A0A5Q0BGA7"/>